<dbReference type="GO" id="GO:0015109">
    <property type="term" value="F:chromate transmembrane transporter activity"/>
    <property type="evidence" value="ECO:0007669"/>
    <property type="project" value="InterPro"/>
</dbReference>
<proteinExistence type="inferred from homology"/>
<dbReference type="InterPro" id="IPR052518">
    <property type="entry name" value="CHR_Transporter"/>
</dbReference>
<evidence type="ECO:0000256" key="1">
    <source>
        <dbReference type="ARBA" id="ARBA00004651"/>
    </source>
</evidence>
<evidence type="ECO:0000256" key="5">
    <source>
        <dbReference type="ARBA" id="ARBA00022989"/>
    </source>
</evidence>
<dbReference type="PANTHER" id="PTHR43663">
    <property type="entry name" value="CHROMATE TRANSPORT PROTEIN-RELATED"/>
    <property type="match status" value="1"/>
</dbReference>
<keyword evidence="6 7" id="KW-0472">Membrane</keyword>
<name>A0A9D1I2Y9_9FIRM</name>
<organism evidence="8 9">
    <name type="scientific">Candidatus Fimisoma avicola</name>
    <dbReference type="NCBI Taxonomy" id="2840826"/>
    <lineage>
        <taxon>Bacteria</taxon>
        <taxon>Bacillati</taxon>
        <taxon>Bacillota</taxon>
        <taxon>Clostridia</taxon>
        <taxon>Eubacteriales</taxon>
        <taxon>Candidatus Fimisoma</taxon>
    </lineage>
</organism>
<reference evidence="8" key="2">
    <citation type="journal article" date="2021" name="PeerJ">
        <title>Extensive microbial diversity within the chicken gut microbiome revealed by metagenomics and culture.</title>
        <authorList>
            <person name="Gilroy R."/>
            <person name="Ravi A."/>
            <person name="Getino M."/>
            <person name="Pursley I."/>
            <person name="Horton D.L."/>
            <person name="Alikhan N.F."/>
            <person name="Baker D."/>
            <person name="Gharbi K."/>
            <person name="Hall N."/>
            <person name="Watson M."/>
            <person name="Adriaenssens E.M."/>
            <person name="Foster-Nyarko E."/>
            <person name="Jarju S."/>
            <person name="Secka A."/>
            <person name="Antonio M."/>
            <person name="Oren A."/>
            <person name="Chaudhuri R.R."/>
            <person name="La Ragione R."/>
            <person name="Hildebrand F."/>
            <person name="Pallen M.J."/>
        </authorList>
    </citation>
    <scope>NUCLEOTIDE SEQUENCE</scope>
    <source>
        <strain evidence="8">11300</strain>
    </source>
</reference>
<feature type="transmembrane region" description="Helical" evidence="7">
    <location>
        <begin position="111"/>
        <end position="132"/>
    </location>
</feature>
<dbReference type="AlphaFoldDB" id="A0A9D1I2Y9"/>
<feature type="transmembrane region" description="Helical" evidence="7">
    <location>
        <begin position="72"/>
        <end position="99"/>
    </location>
</feature>
<gene>
    <name evidence="8" type="ORF">IAD16_01370</name>
</gene>
<evidence type="ECO:0000256" key="7">
    <source>
        <dbReference type="SAM" id="Phobius"/>
    </source>
</evidence>
<comment type="similarity">
    <text evidence="2">Belongs to the chromate ion transporter (CHR) (TC 2.A.51) family.</text>
</comment>
<dbReference type="InterPro" id="IPR003370">
    <property type="entry name" value="Chromate_transpt"/>
</dbReference>
<evidence type="ECO:0000256" key="2">
    <source>
        <dbReference type="ARBA" id="ARBA00005262"/>
    </source>
</evidence>
<evidence type="ECO:0000313" key="9">
    <source>
        <dbReference type="Proteomes" id="UP000824091"/>
    </source>
</evidence>
<keyword evidence="5 7" id="KW-1133">Transmembrane helix</keyword>
<comment type="caution">
    <text evidence="8">The sequence shown here is derived from an EMBL/GenBank/DDBJ whole genome shotgun (WGS) entry which is preliminary data.</text>
</comment>
<keyword evidence="3" id="KW-1003">Cell membrane</keyword>
<keyword evidence="4 7" id="KW-0812">Transmembrane</keyword>
<dbReference type="PANTHER" id="PTHR43663:SF1">
    <property type="entry name" value="CHROMATE TRANSPORTER"/>
    <property type="match status" value="1"/>
</dbReference>
<feature type="transmembrane region" description="Helical" evidence="7">
    <location>
        <begin position="159"/>
        <end position="176"/>
    </location>
</feature>
<evidence type="ECO:0000313" key="8">
    <source>
        <dbReference type="EMBL" id="HIU27014.1"/>
    </source>
</evidence>
<evidence type="ECO:0000256" key="6">
    <source>
        <dbReference type="ARBA" id="ARBA00023136"/>
    </source>
</evidence>
<accession>A0A9D1I2Y9</accession>
<dbReference type="Proteomes" id="UP000824091">
    <property type="component" value="Unassembled WGS sequence"/>
</dbReference>
<sequence>MSLFLHVCLAFLKIGAFSFGGGYSVLTLIESEIIQANGWLSPEDFVDIVAIAEMTPGPIAVNSSTFVGYNMFGIAGGIVCSLCTVAIPFIISLMVSASFARFRDNIYLKKALCGIRPAVIGLIASACISVGQTSITDWWSVGIFAIAFIMVWKLKVNPIITLLSCGLGGVLLFGFMG</sequence>
<evidence type="ECO:0000256" key="3">
    <source>
        <dbReference type="ARBA" id="ARBA00022475"/>
    </source>
</evidence>
<dbReference type="GO" id="GO:0005886">
    <property type="term" value="C:plasma membrane"/>
    <property type="evidence" value="ECO:0007669"/>
    <property type="project" value="UniProtKB-SubCell"/>
</dbReference>
<protein>
    <submittedName>
        <fullName evidence="8">Chromate transporter</fullName>
    </submittedName>
</protein>
<comment type="subcellular location">
    <subcellularLocation>
        <location evidence="1">Cell membrane</location>
        <topology evidence="1">Multi-pass membrane protein</topology>
    </subcellularLocation>
</comment>
<reference evidence="8" key="1">
    <citation type="submission" date="2020-10" db="EMBL/GenBank/DDBJ databases">
        <authorList>
            <person name="Gilroy R."/>
        </authorList>
    </citation>
    <scope>NUCLEOTIDE SEQUENCE</scope>
    <source>
        <strain evidence="8">11300</strain>
    </source>
</reference>
<evidence type="ECO:0000256" key="4">
    <source>
        <dbReference type="ARBA" id="ARBA00022692"/>
    </source>
</evidence>
<dbReference type="EMBL" id="DVMO01000021">
    <property type="protein sequence ID" value="HIU27014.1"/>
    <property type="molecule type" value="Genomic_DNA"/>
</dbReference>
<dbReference type="Pfam" id="PF02417">
    <property type="entry name" value="Chromate_transp"/>
    <property type="match status" value="1"/>
</dbReference>